<sequence>MKLISSKKITFIKYLLLKCSERTQGYVQLLDHLSRMLKSNSSQLKTNQDQITLLENMLDSILTSPKHYQADKHEQLLGYYHKLSLKSEQLLSIKDKLNNDYRSTHQILCKELHTKTKLTEKLANSMKENQLFLEIKDIEENLELYITQSFYVSE</sequence>
<name>A0A4P9VU70_9GAMM</name>
<protein>
    <submittedName>
        <fullName evidence="1">Uncharacterized protein</fullName>
    </submittedName>
</protein>
<reference evidence="1 2" key="1">
    <citation type="submission" date="2017-04" db="EMBL/GenBank/DDBJ databases">
        <title>Draft genome sequence of Zooshikella ganghwensis VG4 isolated from Red Sea sediments.</title>
        <authorList>
            <person name="Rehman Z."/>
            <person name="Alam I."/>
            <person name="Kamau A."/>
            <person name="Bajic V."/>
            <person name="Leiknes T."/>
        </authorList>
    </citation>
    <scope>NUCLEOTIDE SEQUENCE [LARGE SCALE GENOMIC DNA]</scope>
    <source>
        <strain evidence="1 2">VG4</strain>
    </source>
</reference>
<organism evidence="1 2">
    <name type="scientific">Zooshikella ganghwensis</name>
    <dbReference type="NCBI Taxonomy" id="202772"/>
    <lineage>
        <taxon>Bacteria</taxon>
        <taxon>Pseudomonadati</taxon>
        <taxon>Pseudomonadota</taxon>
        <taxon>Gammaproteobacteria</taxon>
        <taxon>Oceanospirillales</taxon>
        <taxon>Zooshikellaceae</taxon>
        <taxon>Zooshikella</taxon>
    </lineage>
</organism>
<dbReference type="Proteomes" id="UP000257039">
    <property type="component" value="Unassembled WGS sequence"/>
</dbReference>
<gene>
    <name evidence="1" type="ORF">B9G39_24990</name>
</gene>
<proteinExistence type="predicted"/>
<dbReference type="EMBL" id="NDXW01000001">
    <property type="protein sequence ID" value="RDH46449.1"/>
    <property type="molecule type" value="Genomic_DNA"/>
</dbReference>
<evidence type="ECO:0000313" key="2">
    <source>
        <dbReference type="Proteomes" id="UP000257039"/>
    </source>
</evidence>
<dbReference type="RefSeq" id="WP_094789207.1">
    <property type="nucleotide sequence ID" value="NZ_NDXW01000001.1"/>
</dbReference>
<evidence type="ECO:0000313" key="1">
    <source>
        <dbReference type="EMBL" id="RDH46449.1"/>
    </source>
</evidence>
<comment type="caution">
    <text evidence="1">The sequence shown here is derived from an EMBL/GenBank/DDBJ whole genome shotgun (WGS) entry which is preliminary data.</text>
</comment>
<keyword evidence="2" id="KW-1185">Reference proteome</keyword>
<dbReference type="AlphaFoldDB" id="A0A4P9VU70"/>
<accession>A0A4P9VU70</accession>